<evidence type="ECO:0000313" key="3">
    <source>
        <dbReference type="EMBL" id="KAA6133195.1"/>
    </source>
</evidence>
<evidence type="ECO:0000259" key="1">
    <source>
        <dbReference type="Pfam" id="PF04754"/>
    </source>
</evidence>
<dbReference type="GO" id="GO:1990238">
    <property type="term" value="F:double-stranded DNA endonuclease activity"/>
    <property type="evidence" value="ECO:0007669"/>
    <property type="project" value="TreeGrafter"/>
</dbReference>
<sequence length="358" mass="41168">MPSHDACYKLLFSTPEFVRDLLRDFVPSAWVRALDFDTLERISSNYVTDRLRQRASDMVWRIQAGGEWVYLYLLIEFQSTIDRHMAIRMTNYVTSLDLELIRGRNILPDGQLPPVLPIVVYNGEGSWTAKTDIADLSPRLPDDLCRCQPRFEYLLVDARRYSDEELATLDNLVAAVFRFENAETETAMLEAVRWIRLRVADDPVLEDTFVRWLKHVGSRHRRAGLYLTDIHNLMEAEMSLSTNIAQWKANYKREGLQEGWQVGLQEGRREGRQVGLQEGRQAGLQEGRQAGLQEGRQVGLQEGLQQGQAMLLRNLLAKRFGPLPAELESRLNSARLEQLEAWGERLLSAQHLADVFED</sequence>
<evidence type="ECO:0000313" key="4">
    <source>
        <dbReference type="Proteomes" id="UP000324324"/>
    </source>
</evidence>
<proteinExistence type="predicted"/>
<dbReference type="PANTHER" id="PTHR34611">
    <property type="match status" value="1"/>
</dbReference>
<organism evidence="3 4">
    <name type="scientific">Cupriavidus cauae</name>
    <dbReference type="NCBI Taxonomy" id="2608999"/>
    <lineage>
        <taxon>Bacteria</taxon>
        <taxon>Pseudomonadati</taxon>
        <taxon>Pseudomonadota</taxon>
        <taxon>Betaproteobacteria</taxon>
        <taxon>Burkholderiales</taxon>
        <taxon>Burkholderiaceae</taxon>
        <taxon>Cupriavidus</taxon>
    </lineage>
</organism>
<dbReference type="Proteomes" id="UP000324324">
    <property type="component" value="Unassembled WGS sequence"/>
</dbReference>
<feature type="domain" description="Transposase (putative) YhgA-like" evidence="1">
    <location>
        <begin position="3"/>
        <end position="173"/>
    </location>
</feature>
<dbReference type="AlphaFoldDB" id="A0A5M8BEY7"/>
<feature type="domain" description="DUF4351" evidence="2">
    <location>
        <begin position="301"/>
        <end position="355"/>
    </location>
</feature>
<accession>A0A5M8BEY7</accession>
<dbReference type="EMBL" id="VWRN01000006">
    <property type="protein sequence ID" value="KAA6133195.1"/>
    <property type="molecule type" value="Genomic_DNA"/>
</dbReference>
<dbReference type="GO" id="GO:0006310">
    <property type="term" value="P:DNA recombination"/>
    <property type="evidence" value="ECO:0007669"/>
    <property type="project" value="TreeGrafter"/>
</dbReference>
<dbReference type="Pfam" id="PF04754">
    <property type="entry name" value="Transposase_31"/>
    <property type="match status" value="1"/>
</dbReference>
<dbReference type="InterPro" id="IPR006842">
    <property type="entry name" value="Transposase_31"/>
</dbReference>
<name>A0A5M8BEY7_9BURK</name>
<dbReference type="Pfam" id="PF14261">
    <property type="entry name" value="DUF4351"/>
    <property type="match status" value="1"/>
</dbReference>
<dbReference type="RefSeq" id="WP_150082041.1">
    <property type="nucleotide sequence ID" value="NZ_VWRN01000006.1"/>
</dbReference>
<keyword evidence="4" id="KW-1185">Reference proteome</keyword>
<reference evidence="3 4" key="1">
    <citation type="submission" date="2019-09" db="EMBL/GenBank/DDBJ databases">
        <title>Isolation of a novel species in the genus Cupriavidus from patients with sepsis using whole genome sequencing.</title>
        <authorList>
            <person name="Kweon O.J."/>
            <person name="Lee M.-K."/>
        </authorList>
    </citation>
    <scope>NUCLEOTIDE SEQUENCE [LARGE SCALE GENOMIC DNA]</scope>
    <source>
        <strain evidence="3 4">MKL-01</strain>
    </source>
</reference>
<dbReference type="PANTHER" id="PTHR34611:SF2">
    <property type="entry name" value="INACTIVE RECOMBINATION-PROMOTING NUCLEASE-LIKE PROTEIN RPNE-RELATED"/>
    <property type="match status" value="1"/>
</dbReference>
<evidence type="ECO:0000259" key="2">
    <source>
        <dbReference type="Pfam" id="PF14261"/>
    </source>
</evidence>
<protein>
    <submittedName>
        <fullName evidence="3">DUF4351 domain-containing protein</fullName>
    </submittedName>
</protein>
<gene>
    <name evidence="3" type="ORF">F1599_01920</name>
</gene>
<comment type="caution">
    <text evidence="3">The sequence shown here is derived from an EMBL/GenBank/DDBJ whole genome shotgun (WGS) entry which is preliminary data.</text>
</comment>
<dbReference type="InterPro" id="IPR025587">
    <property type="entry name" value="DUF4351"/>
</dbReference>
<dbReference type="InterPro" id="IPR051699">
    <property type="entry name" value="Rpn/YhgA-like_nuclease"/>
</dbReference>